<dbReference type="EMBL" id="AP012204">
    <property type="protein sequence ID" value="BAK33523.1"/>
    <property type="molecule type" value="Genomic_DNA"/>
</dbReference>
<dbReference type="eggNOG" id="COG1249">
    <property type="taxonomic scope" value="Bacteria"/>
</dbReference>
<dbReference type="STRING" id="1032480.MLP_05090"/>
<dbReference type="HOGENOM" id="CLU_096538_0_0_11"/>
<evidence type="ECO:0000313" key="1">
    <source>
        <dbReference type="EMBL" id="BAK33523.1"/>
    </source>
</evidence>
<dbReference type="Gene3D" id="3.30.450.410">
    <property type="match status" value="1"/>
</dbReference>
<name>F5XK27_MICPN</name>
<reference evidence="1 2" key="1">
    <citation type="submission" date="2011-05" db="EMBL/GenBank/DDBJ databases">
        <title>Whole genome sequence of Microlunatus phosphovorus NM-1.</title>
        <authorList>
            <person name="Hosoyama A."/>
            <person name="Sasaki K."/>
            <person name="Harada T."/>
            <person name="Igarashi R."/>
            <person name="Kawakoshi A."/>
            <person name="Sasagawa M."/>
            <person name="Fukada J."/>
            <person name="Nakamura S."/>
            <person name="Katano Y."/>
            <person name="Hanada S."/>
            <person name="Kamagata Y."/>
            <person name="Nakamura N."/>
            <person name="Yamazaki S."/>
            <person name="Fujita N."/>
        </authorList>
    </citation>
    <scope>NUCLEOTIDE SEQUENCE [LARGE SCALE GENOMIC DNA]</scope>
    <source>
        <strain evidence="2">ATCC 700054 / DSM 10555 / JCM 9379 / NBRC 101784 / NCIMB 13414 / VKM Ac-1990 / NM-1</strain>
    </source>
</reference>
<sequence>MQETYKTARKAPGETEAMTSESWRVRNLVYETFTAEGRAPSVAELARRIESTPNRVQQLLRELADAHALVLSQDGDAVRMAHPFTAAPMAFVLTPADGRDDRRWWGGCAWDSFGISAALDLDVRIDTTCPHCARHLAVHAGPTTAPPEELAVRFPRPAAEWWEDVVATCTMIRLFCTREHAERWTAEHSPGSGYIADARTVWDLAQAWYGDRLDATFQPHTRDDNQVLLDERGLTGEFWRLP</sequence>
<organism evidence="1 2">
    <name type="scientific">Microlunatus phosphovorus (strain ATCC 700054 / DSM 10555 / JCM 9379 / NBRC 101784 / NCIMB 13414 / VKM Ac-1990 / NM-1)</name>
    <dbReference type="NCBI Taxonomy" id="1032480"/>
    <lineage>
        <taxon>Bacteria</taxon>
        <taxon>Bacillati</taxon>
        <taxon>Actinomycetota</taxon>
        <taxon>Actinomycetes</taxon>
        <taxon>Propionibacteriales</taxon>
        <taxon>Propionibacteriaceae</taxon>
        <taxon>Microlunatus</taxon>
    </lineage>
</organism>
<keyword evidence="2" id="KW-1185">Reference proteome</keyword>
<evidence type="ECO:0008006" key="3">
    <source>
        <dbReference type="Google" id="ProtNLM"/>
    </source>
</evidence>
<accession>F5XK27</accession>
<dbReference type="InterPro" id="IPR004927">
    <property type="entry name" value="MerB"/>
</dbReference>
<dbReference type="GO" id="GO:0018836">
    <property type="term" value="F:alkylmercury lyase activity"/>
    <property type="evidence" value="ECO:0007669"/>
    <property type="project" value="InterPro"/>
</dbReference>
<proteinExistence type="predicted"/>
<protein>
    <recommendedName>
        <fullName evidence="3">Alkylmercury lyase family protein</fullName>
    </recommendedName>
</protein>
<dbReference type="SUPFAM" id="SSF160387">
    <property type="entry name" value="NosL/MerB-like"/>
    <property type="match status" value="1"/>
</dbReference>
<dbReference type="KEGG" id="mph:MLP_05090"/>
<dbReference type="InterPro" id="IPR053717">
    <property type="entry name" value="MerB_lyase_sf"/>
</dbReference>
<gene>
    <name evidence="1" type="ordered locus">MLP_05090</name>
</gene>
<evidence type="ECO:0000313" key="2">
    <source>
        <dbReference type="Proteomes" id="UP000007947"/>
    </source>
</evidence>
<dbReference type="Pfam" id="PF03243">
    <property type="entry name" value="MerB"/>
    <property type="match status" value="1"/>
</dbReference>
<dbReference type="Proteomes" id="UP000007947">
    <property type="component" value="Chromosome"/>
</dbReference>
<dbReference type="AlphaFoldDB" id="F5XK27"/>